<evidence type="ECO:0000256" key="2">
    <source>
        <dbReference type="SAM" id="SignalP"/>
    </source>
</evidence>
<accession>A0ABS0CIX0</accession>
<dbReference type="EMBL" id="JADLQX010000002">
    <property type="protein sequence ID" value="MBF6296536.1"/>
    <property type="molecule type" value="Genomic_DNA"/>
</dbReference>
<feature type="chain" id="PRO_5045717455" description="Secreted protein" evidence="2">
    <location>
        <begin position="29"/>
        <end position="105"/>
    </location>
</feature>
<proteinExistence type="predicted"/>
<gene>
    <name evidence="3" type="ORF">IU459_03150</name>
</gene>
<dbReference type="Proteomes" id="UP000702209">
    <property type="component" value="Unassembled WGS sequence"/>
</dbReference>
<dbReference type="RefSeq" id="WP_195127914.1">
    <property type="nucleotide sequence ID" value="NZ_JADLQX010000002.1"/>
</dbReference>
<feature type="signal peptide" evidence="2">
    <location>
        <begin position="1"/>
        <end position="28"/>
    </location>
</feature>
<keyword evidence="2" id="KW-0732">Signal</keyword>
<evidence type="ECO:0000313" key="3">
    <source>
        <dbReference type="EMBL" id="MBF6296536.1"/>
    </source>
</evidence>
<name>A0ABS0CIX0_9NOCA</name>
<protein>
    <recommendedName>
        <fullName evidence="5">Secreted protein</fullName>
    </recommendedName>
</protein>
<feature type="compositionally biased region" description="Low complexity" evidence="1">
    <location>
        <begin position="73"/>
        <end position="82"/>
    </location>
</feature>
<comment type="caution">
    <text evidence="3">The sequence shown here is derived from an EMBL/GenBank/DDBJ whole genome shotgun (WGS) entry which is preliminary data.</text>
</comment>
<feature type="region of interest" description="Disordered" evidence="1">
    <location>
        <begin position="60"/>
        <end position="82"/>
    </location>
</feature>
<keyword evidence="4" id="KW-1185">Reference proteome</keyword>
<organism evidence="3 4">
    <name type="scientific">Nocardia amamiensis</name>
    <dbReference type="NCBI Taxonomy" id="404578"/>
    <lineage>
        <taxon>Bacteria</taxon>
        <taxon>Bacillati</taxon>
        <taxon>Actinomycetota</taxon>
        <taxon>Actinomycetes</taxon>
        <taxon>Mycobacteriales</taxon>
        <taxon>Nocardiaceae</taxon>
        <taxon>Nocardia</taxon>
    </lineage>
</organism>
<evidence type="ECO:0000256" key="1">
    <source>
        <dbReference type="SAM" id="MobiDB-lite"/>
    </source>
</evidence>
<reference evidence="3 4" key="1">
    <citation type="submission" date="2020-10" db="EMBL/GenBank/DDBJ databases">
        <title>Identification of Nocardia species via Next-generation sequencing and recognition of intraspecies genetic diversity.</title>
        <authorList>
            <person name="Li P."/>
            <person name="Li P."/>
            <person name="Lu B."/>
        </authorList>
    </citation>
    <scope>NUCLEOTIDE SEQUENCE [LARGE SCALE GENOMIC DNA]</scope>
    <source>
        <strain evidence="3 4">BJ06-0157</strain>
    </source>
</reference>
<evidence type="ECO:0008006" key="5">
    <source>
        <dbReference type="Google" id="ProtNLM"/>
    </source>
</evidence>
<sequence>MKPISTTTPLLIPLLFGLGVVCAPPAAAHPHVAEPTLGACAGSVCLPSLPGLLRRAPFRLRQSGAGTEDDRPGSSSASSGASSCEQAESACTAGTVASAVSTRLR</sequence>
<evidence type="ECO:0000313" key="4">
    <source>
        <dbReference type="Proteomes" id="UP000702209"/>
    </source>
</evidence>